<reference evidence="2 4" key="1">
    <citation type="submission" date="2024-02" db="EMBL/GenBank/DDBJ databases">
        <authorList>
            <person name="Chen Y."/>
            <person name="Shah S."/>
            <person name="Dougan E. K."/>
            <person name="Thang M."/>
            <person name="Chan C."/>
        </authorList>
    </citation>
    <scope>NUCLEOTIDE SEQUENCE [LARGE SCALE GENOMIC DNA]</scope>
</reference>
<accession>A0ABP0NA36</accession>
<protein>
    <submittedName>
        <fullName evidence="2">Uncharacterized protein</fullName>
    </submittedName>
</protein>
<dbReference type="EMBL" id="CAXAMM010027358">
    <property type="protein sequence ID" value="CAK9060680.1"/>
    <property type="molecule type" value="Genomic_DNA"/>
</dbReference>
<dbReference type="EMBL" id="CAXAMM010027347">
    <property type="protein sequence ID" value="CAK9060658.1"/>
    <property type="molecule type" value="Genomic_DNA"/>
</dbReference>
<feature type="non-terminal residue" evidence="2">
    <location>
        <position position="1"/>
    </location>
</feature>
<evidence type="ECO:0000313" key="4">
    <source>
        <dbReference type="Proteomes" id="UP001642464"/>
    </source>
</evidence>
<gene>
    <name evidence="2" type="ORF">SCF082_LOCUS31914</name>
    <name evidence="3" type="ORF">SCF082_LOCUS31919</name>
</gene>
<feature type="compositionally biased region" description="Basic and acidic residues" evidence="1">
    <location>
        <begin position="1"/>
        <end position="44"/>
    </location>
</feature>
<feature type="non-terminal residue" evidence="2">
    <location>
        <position position="52"/>
    </location>
</feature>
<feature type="region of interest" description="Disordered" evidence="1">
    <location>
        <begin position="1"/>
        <end position="52"/>
    </location>
</feature>
<proteinExistence type="predicted"/>
<evidence type="ECO:0000313" key="3">
    <source>
        <dbReference type="EMBL" id="CAK9060680.1"/>
    </source>
</evidence>
<sequence>EPRLDAFHTRARKADVETPSPRDPDHLNPTETDWQTRPDLKTSEVDDPVDLL</sequence>
<organism evidence="2 4">
    <name type="scientific">Durusdinium trenchii</name>
    <dbReference type="NCBI Taxonomy" id="1381693"/>
    <lineage>
        <taxon>Eukaryota</taxon>
        <taxon>Sar</taxon>
        <taxon>Alveolata</taxon>
        <taxon>Dinophyceae</taxon>
        <taxon>Suessiales</taxon>
        <taxon>Symbiodiniaceae</taxon>
        <taxon>Durusdinium</taxon>
    </lineage>
</organism>
<evidence type="ECO:0000256" key="1">
    <source>
        <dbReference type="SAM" id="MobiDB-lite"/>
    </source>
</evidence>
<evidence type="ECO:0000313" key="2">
    <source>
        <dbReference type="EMBL" id="CAK9060658.1"/>
    </source>
</evidence>
<keyword evidence="4" id="KW-1185">Reference proteome</keyword>
<dbReference type="Proteomes" id="UP001642464">
    <property type="component" value="Unassembled WGS sequence"/>
</dbReference>
<name>A0ABP0NA36_9DINO</name>
<comment type="caution">
    <text evidence="2">The sequence shown here is derived from an EMBL/GenBank/DDBJ whole genome shotgun (WGS) entry which is preliminary data.</text>
</comment>